<keyword evidence="3" id="KW-1185">Reference proteome</keyword>
<keyword evidence="1" id="KW-0732">Signal</keyword>
<evidence type="ECO:0000313" key="3">
    <source>
        <dbReference type="Proteomes" id="UP001189624"/>
    </source>
</evidence>
<evidence type="ECO:0000313" key="2">
    <source>
        <dbReference type="EMBL" id="CAJ1979060.1"/>
    </source>
</evidence>
<sequence>MFLSVSLLCSIIHSCARPALFRRGVATPFVSALLNLAAPPSPSSSSLQSEAQSMKNRGLSKMKMQLKLEAMSLIHGDGGDSMTKWNKDSCQAFFNFLTHKHVSIACYSCTRHIVQLE</sequence>
<dbReference type="Gramene" id="rna-AYBTSS11_LOCUS31271">
    <property type="protein sequence ID" value="CAJ1979060.1"/>
    <property type="gene ID" value="gene-AYBTSS11_LOCUS31271"/>
</dbReference>
<proteinExistence type="predicted"/>
<name>A0AA86W6N8_9FABA</name>
<dbReference type="AlphaFoldDB" id="A0AA86W6N8"/>
<dbReference type="Proteomes" id="UP001189624">
    <property type="component" value="Chromosome 11"/>
</dbReference>
<accession>A0AA86W6N8</accession>
<feature type="chain" id="PRO_5041737838" evidence="1">
    <location>
        <begin position="17"/>
        <end position="117"/>
    </location>
</feature>
<evidence type="ECO:0000256" key="1">
    <source>
        <dbReference type="SAM" id="SignalP"/>
    </source>
</evidence>
<gene>
    <name evidence="2" type="ORF">AYBTSS11_LOCUS31271</name>
</gene>
<organism evidence="2 3">
    <name type="scientific">Sphenostylis stenocarpa</name>
    <dbReference type="NCBI Taxonomy" id="92480"/>
    <lineage>
        <taxon>Eukaryota</taxon>
        <taxon>Viridiplantae</taxon>
        <taxon>Streptophyta</taxon>
        <taxon>Embryophyta</taxon>
        <taxon>Tracheophyta</taxon>
        <taxon>Spermatophyta</taxon>
        <taxon>Magnoliopsida</taxon>
        <taxon>eudicotyledons</taxon>
        <taxon>Gunneridae</taxon>
        <taxon>Pentapetalae</taxon>
        <taxon>rosids</taxon>
        <taxon>fabids</taxon>
        <taxon>Fabales</taxon>
        <taxon>Fabaceae</taxon>
        <taxon>Papilionoideae</taxon>
        <taxon>50 kb inversion clade</taxon>
        <taxon>NPAAA clade</taxon>
        <taxon>indigoferoid/millettioid clade</taxon>
        <taxon>Phaseoleae</taxon>
        <taxon>Sphenostylis</taxon>
    </lineage>
</organism>
<dbReference type="EMBL" id="OY731408">
    <property type="protein sequence ID" value="CAJ1979060.1"/>
    <property type="molecule type" value="Genomic_DNA"/>
</dbReference>
<reference evidence="2" key="1">
    <citation type="submission" date="2023-10" db="EMBL/GenBank/DDBJ databases">
        <authorList>
            <person name="Domelevo Entfellner J.-B."/>
        </authorList>
    </citation>
    <scope>NUCLEOTIDE SEQUENCE</scope>
</reference>
<feature type="signal peptide" evidence="1">
    <location>
        <begin position="1"/>
        <end position="16"/>
    </location>
</feature>
<protein>
    <submittedName>
        <fullName evidence="2">Uncharacterized protein</fullName>
    </submittedName>
</protein>